<organism evidence="1 2">
    <name type="scientific">Legionella santicrucis</name>
    <dbReference type="NCBI Taxonomy" id="45074"/>
    <lineage>
        <taxon>Bacteria</taxon>
        <taxon>Pseudomonadati</taxon>
        <taxon>Pseudomonadota</taxon>
        <taxon>Gammaproteobacteria</taxon>
        <taxon>Legionellales</taxon>
        <taxon>Legionellaceae</taxon>
        <taxon>Legionella</taxon>
    </lineage>
</organism>
<accession>A0A0W0YR12</accession>
<dbReference type="Proteomes" id="UP000054703">
    <property type="component" value="Unassembled WGS sequence"/>
</dbReference>
<evidence type="ECO:0000313" key="1">
    <source>
        <dbReference type="EMBL" id="KTD59340.1"/>
    </source>
</evidence>
<comment type="caution">
    <text evidence="1">The sequence shown here is derived from an EMBL/GenBank/DDBJ whole genome shotgun (WGS) entry which is preliminary data.</text>
</comment>
<evidence type="ECO:0000313" key="2">
    <source>
        <dbReference type="Proteomes" id="UP000054703"/>
    </source>
</evidence>
<name>A0A0W0YR12_9GAMM</name>
<dbReference type="PATRIC" id="fig|45074.5.peg.2402"/>
<sequence length="119" mass="13850">MSKLDLLNQLLEKEVIDFSMVLRGNRHAHLLFNENRDGFIHGLKWKEKDNGYILTAELYDHLDYALAPVNAFPEGMRQYLKRSYDFGSNYTSLTCSKDIPEELLHELIDASYQQPKSVI</sequence>
<protein>
    <submittedName>
        <fullName evidence="1">Uncharacterized protein</fullName>
    </submittedName>
</protein>
<proteinExistence type="predicted"/>
<gene>
    <name evidence="1" type="ORF">Lsan_2244</name>
</gene>
<dbReference type="AlphaFoldDB" id="A0A0W0YR12"/>
<keyword evidence="2" id="KW-1185">Reference proteome</keyword>
<dbReference type="RefSeq" id="WP_058514492.1">
    <property type="nucleotide sequence ID" value="NZ_CAAAIH010000027.1"/>
</dbReference>
<reference evidence="1 2" key="1">
    <citation type="submission" date="2015-11" db="EMBL/GenBank/DDBJ databases">
        <title>Genomic analysis of 38 Legionella species identifies large and diverse effector repertoires.</title>
        <authorList>
            <person name="Burstein D."/>
            <person name="Amaro F."/>
            <person name="Zusman T."/>
            <person name="Lifshitz Z."/>
            <person name="Cohen O."/>
            <person name="Gilbert J.A."/>
            <person name="Pupko T."/>
            <person name="Shuman H.A."/>
            <person name="Segal G."/>
        </authorList>
    </citation>
    <scope>NUCLEOTIDE SEQUENCE [LARGE SCALE GENOMIC DNA]</scope>
    <source>
        <strain evidence="1 2">SC-63-C7</strain>
    </source>
</reference>
<dbReference type="EMBL" id="LNYU01000054">
    <property type="protein sequence ID" value="KTD59340.1"/>
    <property type="molecule type" value="Genomic_DNA"/>
</dbReference>